<dbReference type="Proteomes" id="UP001437256">
    <property type="component" value="Unassembled WGS sequence"/>
</dbReference>
<dbReference type="EMBL" id="JBBXMP010000301">
    <property type="protein sequence ID" value="KAL0058549.1"/>
    <property type="molecule type" value="Genomic_DNA"/>
</dbReference>
<proteinExistence type="predicted"/>
<evidence type="ECO:0000313" key="1">
    <source>
        <dbReference type="EMBL" id="KAL0058549.1"/>
    </source>
</evidence>
<keyword evidence="2" id="KW-1185">Reference proteome</keyword>
<comment type="caution">
    <text evidence="1">The sequence shown here is derived from an EMBL/GenBank/DDBJ whole genome shotgun (WGS) entry which is preliminary data.</text>
</comment>
<accession>A0ABR2ZBD2</accession>
<reference evidence="1 2" key="1">
    <citation type="submission" date="2024-05" db="EMBL/GenBank/DDBJ databases">
        <title>A draft genome resource for the thread blight pathogen Marasmius tenuissimus strain MS-2.</title>
        <authorList>
            <person name="Yulfo-Soto G.E."/>
            <person name="Baruah I.K."/>
            <person name="Amoako-Attah I."/>
            <person name="Bukari Y."/>
            <person name="Meinhardt L.W."/>
            <person name="Bailey B.A."/>
            <person name="Cohen S.P."/>
        </authorList>
    </citation>
    <scope>NUCLEOTIDE SEQUENCE [LARGE SCALE GENOMIC DNA]</scope>
    <source>
        <strain evidence="1 2">MS-2</strain>
    </source>
</reference>
<evidence type="ECO:0000313" key="2">
    <source>
        <dbReference type="Proteomes" id="UP001437256"/>
    </source>
</evidence>
<protein>
    <submittedName>
        <fullName evidence="1">Uncharacterized protein</fullName>
    </submittedName>
</protein>
<organism evidence="1 2">
    <name type="scientific">Marasmius tenuissimus</name>
    <dbReference type="NCBI Taxonomy" id="585030"/>
    <lineage>
        <taxon>Eukaryota</taxon>
        <taxon>Fungi</taxon>
        <taxon>Dikarya</taxon>
        <taxon>Basidiomycota</taxon>
        <taxon>Agaricomycotina</taxon>
        <taxon>Agaricomycetes</taxon>
        <taxon>Agaricomycetidae</taxon>
        <taxon>Agaricales</taxon>
        <taxon>Marasmiineae</taxon>
        <taxon>Marasmiaceae</taxon>
        <taxon>Marasmius</taxon>
    </lineage>
</organism>
<name>A0ABR2ZBD2_9AGAR</name>
<gene>
    <name evidence="1" type="ORF">AAF712_014772</name>
</gene>
<sequence>MGKPPTNTRVDLSNPPPELLRVFGILGSLTLCFDVALVRANWGSLINPWVKFFFEEIILGEPEVTSTPDGIELWENIVKAIGGCVVLVIDEESITRDNPYIEHCVLKTWYKLLDERREEWVLWCSVITTLALHKEDRREPLRVPTTHGGKVRGTEKEYGLIMIRHINFRYSRFQNVKRGYVDIEELYVYPRISWTRDR</sequence>